<dbReference type="RefSeq" id="WP_232005576.1">
    <property type="nucleotide sequence ID" value="NZ_LT907975.1"/>
</dbReference>
<name>A0A2C8FA56_9BACT</name>
<evidence type="ECO:0000313" key="2">
    <source>
        <dbReference type="EMBL" id="SOB59433.1"/>
    </source>
</evidence>
<evidence type="ECO:0000313" key="3">
    <source>
        <dbReference type="Proteomes" id="UP000219215"/>
    </source>
</evidence>
<evidence type="ECO:0000256" key="1">
    <source>
        <dbReference type="SAM" id="SignalP"/>
    </source>
</evidence>
<dbReference type="KEGG" id="pprf:DPRO_2524"/>
<keyword evidence="3" id="KW-1185">Reference proteome</keyword>
<organism evidence="2 3">
    <name type="scientific">Pseudodesulfovibrio profundus</name>
    <dbReference type="NCBI Taxonomy" id="57320"/>
    <lineage>
        <taxon>Bacteria</taxon>
        <taxon>Pseudomonadati</taxon>
        <taxon>Thermodesulfobacteriota</taxon>
        <taxon>Desulfovibrionia</taxon>
        <taxon>Desulfovibrionales</taxon>
        <taxon>Desulfovibrionaceae</taxon>
    </lineage>
</organism>
<feature type="signal peptide" evidence="1">
    <location>
        <begin position="1"/>
        <end position="35"/>
    </location>
</feature>
<dbReference type="Proteomes" id="UP000219215">
    <property type="component" value="Chromosome DPRO"/>
</dbReference>
<protein>
    <submittedName>
        <fullName evidence="2">Uncharacterized protein</fullName>
    </submittedName>
</protein>
<reference evidence="3" key="1">
    <citation type="submission" date="2017-09" db="EMBL/GenBank/DDBJ databases">
        <authorList>
            <person name="Regsiter A."/>
            <person name="William W."/>
        </authorList>
    </citation>
    <scope>NUCLEOTIDE SEQUENCE [LARGE SCALE GENOMIC DNA]</scope>
    <source>
        <strain evidence="3">500-1</strain>
    </source>
</reference>
<feature type="chain" id="PRO_5013356243" evidence="1">
    <location>
        <begin position="36"/>
        <end position="413"/>
    </location>
</feature>
<accession>A0A2C8FA56</accession>
<dbReference type="AlphaFoldDB" id="A0A2C8FA56"/>
<keyword evidence="1" id="KW-0732">Signal</keyword>
<proteinExistence type="predicted"/>
<gene>
    <name evidence="2" type="ORF">DPRO_2524</name>
</gene>
<dbReference type="EMBL" id="LT907975">
    <property type="protein sequence ID" value="SOB59433.1"/>
    <property type="molecule type" value="Genomic_DNA"/>
</dbReference>
<sequence length="413" mass="46820">MMKYNKLLDVMYVRVSLIAFIAAFSALILAGPAMAETDEEKGMFDVKLAKDPEPLADDIEASLDHLFAMIEDPSIQIDMAKLDPMLDFVVNGTEDPKDIKPAKRFSGNGICLRESINADMDTITRYFYNPDIPNFLLCPAVLRLSGWYPDSEFLQRKTPLWEELDSFEAPIQTRGKEFEACTPDSFGEAYFRYDINRLINLVKYQGKNVIISVSLQDDESDVGRKGAIINDQEWDYFYSGIEGLNRGLIGWMDTFMYNSASVLIYVEHDAATRKGSTFLFKWLKAGWAGMNVVKRKHIYDGTLRYVRSMSKVLESPDLTPEELAAGMRVVEELTGPQVDEYIAQYAKNFELRFQDNPKLSSKEYSKIIADGGYAEVLDKEERISLLYLEKLKAMLGMETLVDLTSSPVADAKN</sequence>